<dbReference type="Proteomes" id="UP001178508">
    <property type="component" value="Chromosome 6"/>
</dbReference>
<feature type="region of interest" description="Disordered" evidence="1">
    <location>
        <begin position="27"/>
        <end position="53"/>
    </location>
</feature>
<dbReference type="EMBL" id="OY660869">
    <property type="protein sequence ID" value="CAJ1057869.1"/>
    <property type="molecule type" value="Genomic_DNA"/>
</dbReference>
<evidence type="ECO:0000313" key="3">
    <source>
        <dbReference type="Proteomes" id="UP001178508"/>
    </source>
</evidence>
<dbReference type="AlphaFoldDB" id="A0AAV1FAS5"/>
<name>A0AAV1FAS5_XYRNO</name>
<gene>
    <name evidence="2" type="ORF">XNOV1_A028574</name>
</gene>
<sequence>MESPTIKVVGGKSGRGDCVTGEKYVGGGGELAEKDIGDETGGTGARRGASVKLSIERHQRDPVCGWLGMGGGRDGGELEDP</sequence>
<accession>A0AAV1FAS5</accession>
<protein>
    <submittedName>
        <fullName evidence="2">Uncharacterized protein</fullName>
    </submittedName>
</protein>
<evidence type="ECO:0000256" key="1">
    <source>
        <dbReference type="SAM" id="MobiDB-lite"/>
    </source>
</evidence>
<reference evidence="2" key="1">
    <citation type="submission" date="2023-08" db="EMBL/GenBank/DDBJ databases">
        <authorList>
            <person name="Alioto T."/>
            <person name="Alioto T."/>
            <person name="Gomez Garrido J."/>
        </authorList>
    </citation>
    <scope>NUCLEOTIDE SEQUENCE</scope>
</reference>
<keyword evidence="3" id="KW-1185">Reference proteome</keyword>
<proteinExistence type="predicted"/>
<organism evidence="2 3">
    <name type="scientific">Xyrichtys novacula</name>
    <name type="common">Pearly razorfish</name>
    <name type="synonym">Hemipteronotus novacula</name>
    <dbReference type="NCBI Taxonomy" id="13765"/>
    <lineage>
        <taxon>Eukaryota</taxon>
        <taxon>Metazoa</taxon>
        <taxon>Chordata</taxon>
        <taxon>Craniata</taxon>
        <taxon>Vertebrata</taxon>
        <taxon>Euteleostomi</taxon>
        <taxon>Actinopterygii</taxon>
        <taxon>Neopterygii</taxon>
        <taxon>Teleostei</taxon>
        <taxon>Neoteleostei</taxon>
        <taxon>Acanthomorphata</taxon>
        <taxon>Eupercaria</taxon>
        <taxon>Labriformes</taxon>
        <taxon>Labridae</taxon>
        <taxon>Xyrichtys</taxon>
    </lineage>
</organism>
<evidence type="ECO:0000313" key="2">
    <source>
        <dbReference type="EMBL" id="CAJ1057869.1"/>
    </source>
</evidence>